<dbReference type="AlphaFoldDB" id="A0A8X6PUR1"/>
<dbReference type="Proteomes" id="UP000887013">
    <property type="component" value="Unassembled WGS sequence"/>
</dbReference>
<keyword evidence="3" id="KW-1185">Reference proteome</keyword>
<reference evidence="2" key="1">
    <citation type="submission" date="2020-08" db="EMBL/GenBank/DDBJ databases">
        <title>Multicomponent nature underlies the extraordinary mechanical properties of spider dragline silk.</title>
        <authorList>
            <person name="Kono N."/>
            <person name="Nakamura H."/>
            <person name="Mori M."/>
            <person name="Yoshida Y."/>
            <person name="Ohtoshi R."/>
            <person name="Malay A.D."/>
            <person name="Moran D.A.P."/>
            <person name="Tomita M."/>
            <person name="Numata K."/>
            <person name="Arakawa K."/>
        </authorList>
    </citation>
    <scope>NUCLEOTIDE SEQUENCE</scope>
</reference>
<feature type="compositionally biased region" description="Polar residues" evidence="1">
    <location>
        <begin position="195"/>
        <end position="204"/>
    </location>
</feature>
<gene>
    <name evidence="2" type="ORF">NPIL_367621</name>
</gene>
<dbReference type="EMBL" id="BMAW01120797">
    <property type="protein sequence ID" value="GFT90839.1"/>
    <property type="molecule type" value="Genomic_DNA"/>
</dbReference>
<proteinExistence type="predicted"/>
<evidence type="ECO:0000256" key="1">
    <source>
        <dbReference type="SAM" id="MobiDB-lite"/>
    </source>
</evidence>
<name>A0A8X6PUR1_NEPPI</name>
<evidence type="ECO:0000313" key="2">
    <source>
        <dbReference type="EMBL" id="GFT90839.1"/>
    </source>
</evidence>
<organism evidence="2 3">
    <name type="scientific">Nephila pilipes</name>
    <name type="common">Giant wood spider</name>
    <name type="synonym">Nephila maculata</name>
    <dbReference type="NCBI Taxonomy" id="299642"/>
    <lineage>
        <taxon>Eukaryota</taxon>
        <taxon>Metazoa</taxon>
        <taxon>Ecdysozoa</taxon>
        <taxon>Arthropoda</taxon>
        <taxon>Chelicerata</taxon>
        <taxon>Arachnida</taxon>
        <taxon>Araneae</taxon>
        <taxon>Araneomorphae</taxon>
        <taxon>Entelegynae</taxon>
        <taxon>Araneoidea</taxon>
        <taxon>Nephilidae</taxon>
        <taxon>Nephila</taxon>
    </lineage>
</organism>
<accession>A0A8X6PUR1</accession>
<evidence type="ECO:0000313" key="3">
    <source>
        <dbReference type="Proteomes" id="UP000887013"/>
    </source>
</evidence>
<feature type="region of interest" description="Disordered" evidence="1">
    <location>
        <begin position="102"/>
        <end position="240"/>
    </location>
</feature>
<protein>
    <submittedName>
        <fullName evidence="2">Uncharacterized protein</fullName>
    </submittedName>
</protein>
<sequence>MATMRISPVMKNPDFDKSSVVIPDSEIEGVPQVEKQVEIDLSHAKRDVVRIYHPRERDEGVVETDVLDGEGSRAEQVEIEGSKGLAREKWKIMRMTCKGSTESYNGKERLHQSKRKPHVRLTWRGRSAPSSLRPGTRKITSREAADESGIVFGRSSPSPPRGATDSHRQVPPRRSSSYQLRSKRHIKDGQEESRMSSPYPQRNRLSIRERQAATERTSTSLTRAGGVETMRSRSRFRPYK</sequence>
<comment type="caution">
    <text evidence="2">The sequence shown here is derived from an EMBL/GenBank/DDBJ whole genome shotgun (WGS) entry which is preliminary data.</text>
</comment>
<feature type="compositionally biased region" description="Basic residues" evidence="1">
    <location>
        <begin position="112"/>
        <end position="123"/>
    </location>
</feature>